<evidence type="ECO:0000313" key="2">
    <source>
        <dbReference type="Proteomes" id="UP001139150"/>
    </source>
</evidence>
<dbReference type="EMBL" id="JAKRYL010000008">
    <property type="protein sequence ID" value="MCL7747449.1"/>
    <property type="molecule type" value="Genomic_DNA"/>
</dbReference>
<keyword evidence="2" id="KW-1185">Reference proteome</keyword>
<gene>
    <name evidence="1" type="ORF">MF646_09980</name>
</gene>
<protein>
    <submittedName>
        <fullName evidence="1">Uncharacterized protein</fullName>
    </submittedName>
</protein>
<name>A0A9X2CT08_9BACI</name>
<organism evidence="1 2">
    <name type="scientific">Halalkalibacter alkaliphilus</name>
    <dbReference type="NCBI Taxonomy" id="2917993"/>
    <lineage>
        <taxon>Bacteria</taxon>
        <taxon>Bacillati</taxon>
        <taxon>Bacillota</taxon>
        <taxon>Bacilli</taxon>
        <taxon>Bacillales</taxon>
        <taxon>Bacillaceae</taxon>
        <taxon>Halalkalibacter</taxon>
    </lineage>
</organism>
<comment type="caution">
    <text evidence="1">The sequence shown here is derived from an EMBL/GenBank/DDBJ whole genome shotgun (WGS) entry which is preliminary data.</text>
</comment>
<accession>A0A9X2CT08</accession>
<dbReference type="AlphaFoldDB" id="A0A9X2CT08"/>
<sequence>MCTINFYIDDNLVRTASGEELEKEMPNWDGKFHKGEKMLFKGEDKLIKNIKVEFSEGTISLFLK</sequence>
<evidence type="ECO:0000313" key="1">
    <source>
        <dbReference type="EMBL" id="MCL7747449.1"/>
    </source>
</evidence>
<proteinExistence type="predicted"/>
<reference evidence="1" key="1">
    <citation type="submission" date="2022-02" db="EMBL/GenBank/DDBJ databases">
        <title>Halalkalibacter sp. nov. isolated from Lonar Lake, India.</title>
        <authorList>
            <person name="Joshi A."/>
            <person name="Thite S."/>
            <person name="Lodha T."/>
        </authorList>
    </citation>
    <scope>NUCLEOTIDE SEQUENCE</scope>
    <source>
        <strain evidence="1">MEB205</strain>
    </source>
</reference>
<dbReference type="RefSeq" id="WP_250096351.1">
    <property type="nucleotide sequence ID" value="NZ_JAKRYL010000008.1"/>
</dbReference>
<dbReference type="Proteomes" id="UP001139150">
    <property type="component" value="Unassembled WGS sequence"/>
</dbReference>